<evidence type="ECO:0000313" key="2">
    <source>
        <dbReference type="Proteomes" id="UP001143856"/>
    </source>
</evidence>
<reference evidence="1" key="1">
    <citation type="submission" date="2022-10" db="EMBL/GenBank/DDBJ databases">
        <title>Genome Sequence of Xylaria curta.</title>
        <authorList>
            <person name="Buettner E."/>
        </authorList>
    </citation>
    <scope>NUCLEOTIDE SEQUENCE</scope>
    <source>
        <strain evidence="1">Babe10</strain>
    </source>
</reference>
<evidence type="ECO:0000313" key="1">
    <source>
        <dbReference type="EMBL" id="KAJ2996568.1"/>
    </source>
</evidence>
<keyword evidence="2" id="KW-1185">Reference proteome</keyword>
<comment type="caution">
    <text evidence="1">The sequence shown here is derived from an EMBL/GenBank/DDBJ whole genome shotgun (WGS) entry which is preliminary data.</text>
</comment>
<sequence>MESNTDDLSGTLYRTVPADGPDSIRLIHLLPGAFTDELRCTLTGADLSTNPHYEALSYVWGKPVFDATIVCNEDIPFKITSSLHRALVRLRAVNEDVWSPSLDVDWRGGGEQAADDGWAGGWEY</sequence>
<dbReference type="Proteomes" id="UP001143856">
    <property type="component" value="Unassembled WGS sequence"/>
</dbReference>
<proteinExistence type="predicted"/>
<organism evidence="1 2">
    <name type="scientific">Xylaria curta</name>
    <dbReference type="NCBI Taxonomy" id="42375"/>
    <lineage>
        <taxon>Eukaryota</taxon>
        <taxon>Fungi</taxon>
        <taxon>Dikarya</taxon>
        <taxon>Ascomycota</taxon>
        <taxon>Pezizomycotina</taxon>
        <taxon>Sordariomycetes</taxon>
        <taxon>Xylariomycetidae</taxon>
        <taxon>Xylariales</taxon>
        <taxon>Xylariaceae</taxon>
        <taxon>Xylaria</taxon>
    </lineage>
</organism>
<accession>A0ACC1PQ40</accession>
<name>A0ACC1PQ40_9PEZI</name>
<dbReference type="EMBL" id="JAPDGR010000091">
    <property type="protein sequence ID" value="KAJ2996568.1"/>
    <property type="molecule type" value="Genomic_DNA"/>
</dbReference>
<protein>
    <submittedName>
        <fullName evidence="1">Uncharacterized protein</fullName>
    </submittedName>
</protein>
<gene>
    <name evidence="1" type="ORF">NUW58_g931</name>
</gene>